<feature type="transmembrane region" description="Helical" evidence="2">
    <location>
        <begin position="517"/>
        <end position="538"/>
    </location>
</feature>
<evidence type="ECO:0008006" key="5">
    <source>
        <dbReference type="Google" id="ProtNLM"/>
    </source>
</evidence>
<keyword evidence="2" id="KW-1133">Transmembrane helix</keyword>
<accession>A0A9W9IVB2</accession>
<sequence>MLGLNGGHTENDPVPVQSPANQTPDQKAPEATTYASPPRDGVTPAAWGTGWQCPTMMVALVFSGAMFSMGHHLYYQSLDNTRVNSVDQQTWAIRIGTGFAFLIKSFFVSAIGIAGVQQMWATLRRKFVKIRGIDGMFAVLTSPLALLTLDLWMCAKTLVLLSIMSWLIPLTAIVTPATLTINLLTTTNITNIRVPAVNFAVNSFWYPWATFHGAGMISSPAASIDRLFTATYSSAEVVPFSAPFPNSSYTLEFWGPSYKCQKLSEAIVEMKGMNLSDSSMNYGSLQNAWDHQVANTSNKFPVVYSAAVSTALNNTIFVFATGSNPLWNDNATQPTELVCQLWNTSYVVDLHFTNGIRTLTPISTKHVARANWDERSGELTTTNLSPLASDVNGGFYLTHLLFSDLLKSTMLISSIGSLTTILTSTLQSSNWGSPTRSIQQTGLFSCPDVWNSTDYIGLRLAPLSTTLCRNKTLARAIEDLSHNFTYSLLSLNAANASVPVTISSPQNFYSYDSRNLLAAYMTALGVTVACVIVGLFALRENGVAQSTSFSSMLMTTRNPELDNLTKGNCLGSDVVPDAIGDVKLRFGEVEGSEQYKHAAFGTEETVTPLSKGKEYY</sequence>
<feature type="transmembrane region" description="Helical" evidence="2">
    <location>
        <begin position="57"/>
        <end position="75"/>
    </location>
</feature>
<dbReference type="Proteomes" id="UP001150879">
    <property type="component" value="Unassembled WGS sequence"/>
</dbReference>
<dbReference type="EMBL" id="JAPQKP010000006">
    <property type="protein sequence ID" value="KAJ5185744.1"/>
    <property type="molecule type" value="Genomic_DNA"/>
</dbReference>
<feature type="transmembrane region" description="Helical" evidence="2">
    <location>
        <begin position="95"/>
        <end position="116"/>
    </location>
</feature>
<comment type="caution">
    <text evidence="3">The sequence shown here is derived from an EMBL/GenBank/DDBJ whole genome shotgun (WGS) entry which is preliminary data.</text>
</comment>
<gene>
    <name evidence="3" type="ORF">N7472_010584</name>
</gene>
<organism evidence="3 4">
    <name type="scientific">Penicillium cf. griseofulvum</name>
    <dbReference type="NCBI Taxonomy" id="2972120"/>
    <lineage>
        <taxon>Eukaryota</taxon>
        <taxon>Fungi</taxon>
        <taxon>Dikarya</taxon>
        <taxon>Ascomycota</taxon>
        <taxon>Pezizomycotina</taxon>
        <taxon>Eurotiomycetes</taxon>
        <taxon>Eurotiomycetidae</taxon>
        <taxon>Eurotiales</taxon>
        <taxon>Aspergillaceae</taxon>
        <taxon>Penicillium</taxon>
    </lineage>
</organism>
<feature type="transmembrane region" description="Helical" evidence="2">
    <location>
        <begin position="136"/>
        <end position="153"/>
    </location>
</feature>
<keyword evidence="2" id="KW-0472">Membrane</keyword>
<protein>
    <recommendedName>
        <fullName evidence="5">Transmembrane protein</fullName>
    </recommendedName>
</protein>
<keyword evidence="2" id="KW-0812">Transmembrane</keyword>
<evidence type="ECO:0000256" key="1">
    <source>
        <dbReference type="SAM" id="MobiDB-lite"/>
    </source>
</evidence>
<name>A0A9W9IVB2_9EURO</name>
<keyword evidence="4" id="KW-1185">Reference proteome</keyword>
<dbReference type="AlphaFoldDB" id="A0A9W9IVB2"/>
<proteinExistence type="predicted"/>
<feature type="region of interest" description="Disordered" evidence="1">
    <location>
        <begin position="1"/>
        <end position="40"/>
    </location>
</feature>
<feature type="transmembrane region" description="Helical" evidence="2">
    <location>
        <begin position="159"/>
        <end position="184"/>
    </location>
</feature>
<evidence type="ECO:0000313" key="4">
    <source>
        <dbReference type="Proteomes" id="UP001150879"/>
    </source>
</evidence>
<reference evidence="3" key="2">
    <citation type="journal article" date="2023" name="IMA Fungus">
        <title>Comparative genomic study of the Penicillium genus elucidates a diverse pangenome and 15 lateral gene transfer events.</title>
        <authorList>
            <person name="Petersen C."/>
            <person name="Sorensen T."/>
            <person name="Nielsen M.R."/>
            <person name="Sondergaard T.E."/>
            <person name="Sorensen J.L."/>
            <person name="Fitzpatrick D.A."/>
            <person name="Frisvad J.C."/>
            <person name="Nielsen K.L."/>
        </authorList>
    </citation>
    <scope>NUCLEOTIDE SEQUENCE</scope>
    <source>
        <strain evidence="3">IBT 16849</strain>
    </source>
</reference>
<evidence type="ECO:0000313" key="3">
    <source>
        <dbReference type="EMBL" id="KAJ5185744.1"/>
    </source>
</evidence>
<dbReference type="OrthoDB" id="5322539at2759"/>
<reference evidence="3" key="1">
    <citation type="submission" date="2022-11" db="EMBL/GenBank/DDBJ databases">
        <authorList>
            <person name="Petersen C."/>
        </authorList>
    </citation>
    <scope>NUCLEOTIDE SEQUENCE</scope>
    <source>
        <strain evidence="3">IBT 16849</strain>
    </source>
</reference>
<evidence type="ECO:0000256" key="2">
    <source>
        <dbReference type="SAM" id="Phobius"/>
    </source>
</evidence>
<dbReference type="PANTHER" id="PTHR35041">
    <property type="entry name" value="MEDIATOR OF RNA POLYMERASE II TRANSCRIPTION SUBUNIT 1"/>
    <property type="match status" value="1"/>
</dbReference>
<dbReference type="PANTHER" id="PTHR35041:SF6">
    <property type="entry name" value="FORMYLMETHIONINE DEFORMYLASE-LIKE PROTEIN-RELATED"/>
    <property type="match status" value="1"/>
</dbReference>